<dbReference type="InterPro" id="IPR003820">
    <property type="entry name" value="KdpC"/>
</dbReference>
<dbReference type="PANTHER" id="PTHR30042">
    <property type="entry name" value="POTASSIUM-TRANSPORTING ATPASE C CHAIN"/>
    <property type="match status" value="1"/>
</dbReference>
<evidence type="ECO:0000256" key="10">
    <source>
        <dbReference type="ARBA" id="ARBA00023136"/>
    </source>
</evidence>
<comment type="subunit">
    <text evidence="11">The system is composed of three essential subunits: KdpA, KdpB and KdpC.</text>
</comment>
<evidence type="ECO:0000256" key="4">
    <source>
        <dbReference type="ARBA" id="ARBA00022692"/>
    </source>
</evidence>
<evidence type="ECO:0000256" key="8">
    <source>
        <dbReference type="ARBA" id="ARBA00022989"/>
    </source>
</evidence>
<comment type="caution">
    <text evidence="12">The sequence shown here is derived from an EMBL/GenBank/DDBJ whole genome shotgun (WGS) entry which is preliminary data.</text>
</comment>
<dbReference type="GO" id="GO:0005886">
    <property type="term" value="C:plasma membrane"/>
    <property type="evidence" value="ECO:0007669"/>
    <property type="project" value="UniProtKB-SubCell"/>
</dbReference>
<evidence type="ECO:0000256" key="1">
    <source>
        <dbReference type="ARBA" id="ARBA00022448"/>
    </source>
</evidence>
<dbReference type="GO" id="GO:0008556">
    <property type="term" value="F:P-type potassium transmembrane transporter activity"/>
    <property type="evidence" value="ECO:0007669"/>
    <property type="project" value="InterPro"/>
</dbReference>
<keyword evidence="2 11" id="KW-1003">Cell membrane</keyword>
<keyword evidence="13" id="KW-1185">Reference proteome</keyword>
<evidence type="ECO:0000256" key="3">
    <source>
        <dbReference type="ARBA" id="ARBA00022538"/>
    </source>
</evidence>
<comment type="similarity">
    <text evidence="11">Belongs to the KdpC family.</text>
</comment>
<sequence length="189" mass="20383">MRDLVIAIRSSIVLWVLTALIYPLVILVIAQVGFPFQANGSLLTNSSQQVIGSALIGQSFTSERYFWGRPSVVNYSENKEANPTGVSGASNLAPSNPELLKRIKPEIDRFQKAGVKPTADLVYSSGSGLDPHISIAAAQAQVNRVAQARNLSSDQLNTLIEKHTDGRFLGIFGEPGVNVLQLNLALDQL</sequence>
<name>A0AAE4JY68_9CYAN</name>
<dbReference type="NCBIfam" id="TIGR00681">
    <property type="entry name" value="kdpC"/>
    <property type="match status" value="1"/>
</dbReference>
<evidence type="ECO:0000256" key="5">
    <source>
        <dbReference type="ARBA" id="ARBA00022741"/>
    </source>
</evidence>
<evidence type="ECO:0000256" key="11">
    <source>
        <dbReference type="HAMAP-Rule" id="MF_00276"/>
    </source>
</evidence>
<dbReference type="RefSeq" id="WP_322879093.1">
    <property type="nucleotide sequence ID" value="NZ_JAVMIP010000017.1"/>
</dbReference>
<keyword evidence="5 11" id="KW-0547">Nucleotide-binding</keyword>
<evidence type="ECO:0000256" key="6">
    <source>
        <dbReference type="ARBA" id="ARBA00022840"/>
    </source>
</evidence>
<keyword evidence="1 11" id="KW-0813">Transport</keyword>
<keyword evidence="3 11" id="KW-0633">Potassium transport</keyword>
<keyword evidence="4 11" id="KW-0812">Transmembrane</keyword>
<keyword evidence="8 11" id="KW-1133">Transmembrane helix</keyword>
<keyword evidence="7 11" id="KW-0630">Potassium</keyword>
<dbReference type="Pfam" id="PF02669">
    <property type="entry name" value="KdpC"/>
    <property type="match status" value="1"/>
</dbReference>
<proteinExistence type="inferred from homology"/>
<dbReference type="GO" id="GO:0005524">
    <property type="term" value="F:ATP binding"/>
    <property type="evidence" value="ECO:0007669"/>
    <property type="project" value="UniProtKB-UniRule"/>
</dbReference>
<dbReference type="NCBIfam" id="NF010607">
    <property type="entry name" value="PRK14003.1"/>
    <property type="match status" value="1"/>
</dbReference>
<dbReference type="AlphaFoldDB" id="A0AAE4JY68"/>
<evidence type="ECO:0000256" key="9">
    <source>
        <dbReference type="ARBA" id="ARBA00023065"/>
    </source>
</evidence>
<dbReference type="NCBIfam" id="NF001454">
    <property type="entry name" value="PRK00315.1"/>
    <property type="match status" value="1"/>
</dbReference>
<protein>
    <recommendedName>
        <fullName evidence="11">Potassium-transporting ATPase KdpC subunit</fullName>
    </recommendedName>
    <alternativeName>
        <fullName evidence="11">ATP phosphohydrolase [potassium-transporting] C chain</fullName>
    </alternativeName>
    <alternativeName>
        <fullName evidence="11">Potassium-binding and translocating subunit C</fullName>
    </alternativeName>
    <alternativeName>
        <fullName evidence="11">Potassium-translocating ATPase C chain</fullName>
    </alternativeName>
</protein>
<dbReference type="Proteomes" id="UP001268256">
    <property type="component" value="Unassembled WGS sequence"/>
</dbReference>
<gene>
    <name evidence="11 12" type="primary">kdpC</name>
    <name evidence="12" type="ORF">RIF25_13760</name>
</gene>
<keyword evidence="6 11" id="KW-0067">ATP-binding</keyword>
<evidence type="ECO:0000313" key="13">
    <source>
        <dbReference type="Proteomes" id="UP001268256"/>
    </source>
</evidence>
<evidence type="ECO:0000256" key="2">
    <source>
        <dbReference type="ARBA" id="ARBA00022475"/>
    </source>
</evidence>
<evidence type="ECO:0000256" key="7">
    <source>
        <dbReference type="ARBA" id="ARBA00022958"/>
    </source>
</evidence>
<organism evidence="12 13">
    <name type="scientific">Pseudocalidococcus azoricus BACA0444</name>
    <dbReference type="NCBI Taxonomy" id="2918990"/>
    <lineage>
        <taxon>Bacteria</taxon>
        <taxon>Bacillati</taxon>
        <taxon>Cyanobacteriota</taxon>
        <taxon>Cyanophyceae</taxon>
        <taxon>Acaryochloridales</taxon>
        <taxon>Thermosynechococcaceae</taxon>
        <taxon>Pseudocalidococcus</taxon>
        <taxon>Pseudocalidococcus azoricus</taxon>
    </lineage>
</organism>
<dbReference type="PIRSF" id="PIRSF001296">
    <property type="entry name" value="K_ATPase_KdpC"/>
    <property type="match status" value="1"/>
</dbReference>
<reference evidence="13" key="1">
    <citation type="submission" date="2023-07" db="EMBL/GenBank/DDBJ databases">
        <authorList>
            <person name="Luz R."/>
            <person name="Cordeiro R."/>
            <person name="Fonseca A."/>
            <person name="Goncalves V."/>
        </authorList>
    </citation>
    <scope>NUCLEOTIDE SEQUENCE [LARGE SCALE GENOMIC DNA]</scope>
    <source>
        <strain evidence="13">BACA0444</strain>
    </source>
</reference>
<dbReference type="HAMAP" id="MF_00276">
    <property type="entry name" value="KdpC"/>
    <property type="match status" value="1"/>
</dbReference>
<comment type="function">
    <text evidence="11">Part of the high-affinity ATP-driven potassium transport (or Kdp) system, which catalyzes the hydrolysis of ATP coupled with the electrogenic transport of potassium into the cytoplasm. This subunit acts as a catalytic chaperone that increases the ATP-binding affinity of the ATP-hydrolyzing subunit KdpB by the formation of a transient KdpB/KdpC/ATP ternary complex.</text>
</comment>
<dbReference type="PANTHER" id="PTHR30042:SF2">
    <property type="entry name" value="POTASSIUM-TRANSPORTING ATPASE KDPC SUBUNIT"/>
    <property type="match status" value="1"/>
</dbReference>
<keyword evidence="9 11" id="KW-0406">Ion transport</keyword>
<accession>A0AAE4JY68</accession>
<feature type="transmembrane region" description="Helical" evidence="11">
    <location>
        <begin position="12"/>
        <end position="34"/>
    </location>
</feature>
<dbReference type="EMBL" id="JAVMIP010000017">
    <property type="protein sequence ID" value="MDS3861868.1"/>
    <property type="molecule type" value="Genomic_DNA"/>
</dbReference>
<evidence type="ECO:0000313" key="12">
    <source>
        <dbReference type="EMBL" id="MDS3861868.1"/>
    </source>
</evidence>
<keyword evidence="10 11" id="KW-0472">Membrane</keyword>
<comment type="subcellular location">
    <subcellularLocation>
        <location evidence="11">Cell membrane</location>
        <topology evidence="11">Single-pass membrane protein</topology>
    </subcellularLocation>
</comment>